<gene>
    <name evidence="2" type="ORF">ENN52_06455</name>
</gene>
<keyword evidence="1" id="KW-0812">Transmembrane</keyword>
<keyword evidence="1" id="KW-1133">Transmembrane helix</keyword>
<proteinExistence type="predicted"/>
<reference evidence="2" key="1">
    <citation type="journal article" date="2020" name="mSystems">
        <title>Genome- and Community-Level Interaction Insights into Carbon Utilization and Element Cycling Functions of Hydrothermarchaeota in Hydrothermal Sediment.</title>
        <authorList>
            <person name="Zhou Z."/>
            <person name="Liu Y."/>
            <person name="Xu W."/>
            <person name="Pan J."/>
            <person name="Luo Z.H."/>
            <person name="Li M."/>
        </authorList>
    </citation>
    <scope>NUCLEOTIDE SEQUENCE</scope>
    <source>
        <strain evidence="2">SpSt-1183</strain>
    </source>
</reference>
<keyword evidence="1" id="KW-0472">Membrane</keyword>
<feature type="transmembrane region" description="Helical" evidence="1">
    <location>
        <begin position="16"/>
        <end position="33"/>
    </location>
</feature>
<comment type="caution">
    <text evidence="2">The sequence shown here is derived from an EMBL/GenBank/DDBJ whole genome shotgun (WGS) entry which is preliminary data.</text>
</comment>
<dbReference type="Proteomes" id="UP000885648">
    <property type="component" value="Unassembled WGS sequence"/>
</dbReference>
<feature type="transmembrane region" description="Helical" evidence="1">
    <location>
        <begin position="96"/>
        <end position="114"/>
    </location>
</feature>
<evidence type="ECO:0000313" key="2">
    <source>
        <dbReference type="EMBL" id="HDS63747.1"/>
    </source>
</evidence>
<accession>A0A831LRT5</accession>
<name>A0A831LRT5_9EURY</name>
<dbReference type="EMBL" id="DSBY01000261">
    <property type="protein sequence ID" value="HDS63747.1"/>
    <property type="molecule type" value="Genomic_DNA"/>
</dbReference>
<sequence>MIDLFSLSTGTGSWNPVVWLIAFAVALIVVLVIRATGEGSYRREGGAAAPFLSGNAEPEKGEVQIRAGNLYWGFTEALSGYYKRIVPLHTGILNDYVLWFLGTMATIIFVLAVVR</sequence>
<dbReference type="AlphaFoldDB" id="A0A831LRT5"/>
<evidence type="ECO:0000256" key="1">
    <source>
        <dbReference type="SAM" id="Phobius"/>
    </source>
</evidence>
<organism evidence="2">
    <name type="scientific">Methanofollis liminatans</name>
    <dbReference type="NCBI Taxonomy" id="2201"/>
    <lineage>
        <taxon>Archaea</taxon>
        <taxon>Methanobacteriati</taxon>
        <taxon>Methanobacteriota</taxon>
        <taxon>Stenosarchaea group</taxon>
        <taxon>Methanomicrobia</taxon>
        <taxon>Methanomicrobiales</taxon>
        <taxon>Methanomicrobiaceae</taxon>
        <taxon>Methanofollis</taxon>
    </lineage>
</organism>
<protein>
    <submittedName>
        <fullName evidence="2">Hydrogenase</fullName>
    </submittedName>
</protein>